<dbReference type="HOGENOM" id="CLU_095397_0_0_1"/>
<dbReference type="OrthoDB" id="3471201at2759"/>
<feature type="non-terminal residue" evidence="1">
    <location>
        <position position="1"/>
    </location>
</feature>
<dbReference type="SUPFAM" id="SSF52540">
    <property type="entry name" value="P-loop containing nucleoside triphosphate hydrolases"/>
    <property type="match status" value="1"/>
</dbReference>
<protein>
    <submittedName>
        <fullName evidence="1">Uncharacterized protein</fullName>
    </submittedName>
</protein>
<name>A0A0B4FAX4_METAF</name>
<reference evidence="1 2" key="1">
    <citation type="journal article" date="2014" name="Proc. Natl. Acad. Sci. U.S.A.">
        <title>Trajectory and genomic determinants of fungal-pathogen speciation and host adaptation.</title>
        <authorList>
            <person name="Hu X."/>
            <person name="Xiao G."/>
            <person name="Zheng P."/>
            <person name="Shang Y."/>
            <person name="Su Y."/>
            <person name="Zhang X."/>
            <person name="Liu X."/>
            <person name="Zhan S."/>
            <person name="St Leger R.J."/>
            <person name="Wang C."/>
        </authorList>
    </citation>
    <scope>NUCLEOTIDE SEQUENCE [LARGE SCALE GENOMIC DNA]</scope>
    <source>
        <strain evidence="1 2">ARSEF 549</strain>
    </source>
</reference>
<evidence type="ECO:0000313" key="1">
    <source>
        <dbReference type="EMBL" id="KID71255.1"/>
    </source>
</evidence>
<evidence type="ECO:0000313" key="2">
    <source>
        <dbReference type="Proteomes" id="UP000031186"/>
    </source>
</evidence>
<comment type="caution">
    <text evidence="1">The sequence shown here is derived from an EMBL/GenBank/DDBJ whole genome shotgun (WGS) entry which is preliminary data.</text>
</comment>
<dbReference type="VEuPathDB" id="FungiDB:MAN_00854"/>
<sequence length="185" mass="21490">MRVIPPFLGFKKPPYRKGLMICGFPGIGKSELADQPLLVPYYTIVELHLSEYLKDQYGNDNANFVADYCTALVNACRRNTIVLASTHHEVLHELWFRQSPMVFIYPLRSEKDKWIARLQSRGASEDLVNLVRDNWDVLMTDSTRWGYFTYNLRSDKYLLEEINGIVTDILNRLEGLVPEEEAEEE</sequence>
<keyword evidence="2" id="KW-1185">Reference proteome</keyword>
<dbReference type="EMBL" id="AZNF01000001">
    <property type="protein sequence ID" value="KID71255.1"/>
    <property type="molecule type" value="Genomic_DNA"/>
</dbReference>
<organism evidence="1 2">
    <name type="scientific">Metarhizium anisopliae (strain ARSEF 549)</name>
    <dbReference type="NCBI Taxonomy" id="3151832"/>
    <lineage>
        <taxon>Eukaryota</taxon>
        <taxon>Fungi</taxon>
        <taxon>Dikarya</taxon>
        <taxon>Ascomycota</taxon>
        <taxon>Pezizomycotina</taxon>
        <taxon>Sordariomycetes</taxon>
        <taxon>Hypocreomycetidae</taxon>
        <taxon>Hypocreales</taxon>
        <taxon>Clavicipitaceae</taxon>
        <taxon>Metarhizium</taxon>
    </lineage>
</organism>
<dbReference type="InterPro" id="IPR027417">
    <property type="entry name" value="P-loop_NTPase"/>
</dbReference>
<dbReference type="AlphaFoldDB" id="A0A0B4FAX4"/>
<proteinExistence type="predicted"/>
<accession>A0A0B4FAX4</accession>
<gene>
    <name evidence="1" type="ORF">MAN_00854</name>
</gene>
<dbReference type="Proteomes" id="UP000031186">
    <property type="component" value="Unassembled WGS sequence"/>
</dbReference>